<sequence>MAPQHRRRLPQNRTCRIMATSSFPYTEPPTPPSDSVGDTLRRAVFVTLLSILGLPYMLYACLFQRTMITPVLAAARRTSIKLDAMYKDPPRLARAWATPIGQRYLAGGLEYQRREGYCASATLRNVLKSVGRSDVLPASRRGASTPTQYVAALDHVGCTSSKIVYGSDGYDAFRSALRAANDPSYRVAANFLRSPLFGFNGLTYAPFNFILGVFGGHFSNVIGFLEDDDLVIVFDVNHTYGPYLVDAKRLYSAVNTYDQTAKRTRALIVSKVLTE</sequence>
<dbReference type="GeneID" id="19948647"/>
<name>T0QIQ6_SAPDV</name>
<dbReference type="GO" id="GO:0046938">
    <property type="term" value="P:phytochelatin biosynthetic process"/>
    <property type="evidence" value="ECO:0007669"/>
    <property type="project" value="InterPro"/>
</dbReference>
<keyword evidence="2" id="KW-0104">Cadmium</keyword>
<protein>
    <recommendedName>
        <fullName evidence="1">glutathione gamma-glutamylcysteinyltransferase</fullName>
        <ecNumber evidence="1">2.3.2.15</ecNumber>
    </recommendedName>
</protein>
<dbReference type="GO" id="GO:0046872">
    <property type="term" value="F:metal ion binding"/>
    <property type="evidence" value="ECO:0007669"/>
    <property type="project" value="InterPro"/>
</dbReference>
<accession>T0QIQ6</accession>
<dbReference type="AlphaFoldDB" id="T0QIQ6"/>
<dbReference type="GO" id="GO:0016756">
    <property type="term" value="F:glutathione gamma-glutamylcysteinyltransferase activity"/>
    <property type="evidence" value="ECO:0007669"/>
    <property type="project" value="UniProtKB-EC"/>
</dbReference>
<dbReference type="Gene3D" id="3.90.70.30">
    <property type="entry name" value="Phytochelatin synthase, N-terminal domain"/>
    <property type="match status" value="1"/>
</dbReference>
<dbReference type="InterPro" id="IPR007719">
    <property type="entry name" value="PCS_N"/>
</dbReference>
<dbReference type="InParanoid" id="T0QIQ6"/>
<evidence type="ECO:0000259" key="4">
    <source>
        <dbReference type="PROSITE" id="PS51443"/>
    </source>
</evidence>
<organism evidence="5 6">
    <name type="scientific">Saprolegnia diclina (strain VS20)</name>
    <dbReference type="NCBI Taxonomy" id="1156394"/>
    <lineage>
        <taxon>Eukaryota</taxon>
        <taxon>Sar</taxon>
        <taxon>Stramenopiles</taxon>
        <taxon>Oomycota</taxon>
        <taxon>Saprolegniomycetes</taxon>
        <taxon>Saprolegniales</taxon>
        <taxon>Saprolegniaceae</taxon>
        <taxon>Saprolegnia</taxon>
    </lineage>
</organism>
<keyword evidence="6" id="KW-1185">Reference proteome</keyword>
<dbReference type="eggNOG" id="ENOG502SRA2">
    <property type="taxonomic scope" value="Eukaryota"/>
</dbReference>
<keyword evidence="3" id="KW-0812">Transmembrane</keyword>
<feature type="domain" description="Peptidase C83" evidence="4">
    <location>
        <begin position="18"/>
        <end position="275"/>
    </location>
</feature>
<evidence type="ECO:0000256" key="1">
    <source>
        <dbReference type="ARBA" id="ARBA00012468"/>
    </source>
</evidence>
<dbReference type="OMA" id="RRYIVNF"/>
<dbReference type="EC" id="2.3.2.15" evidence="1"/>
<gene>
    <name evidence="5" type="ORF">SDRG_07920</name>
</gene>
<evidence type="ECO:0000256" key="2">
    <source>
        <dbReference type="ARBA" id="ARBA00022539"/>
    </source>
</evidence>
<dbReference type="InterPro" id="IPR038156">
    <property type="entry name" value="PCS_N_sf"/>
</dbReference>
<dbReference type="Proteomes" id="UP000030762">
    <property type="component" value="Unassembled WGS sequence"/>
</dbReference>
<dbReference type="PROSITE" id="PS51443">
    <property type="entry name" value="PCS"/>
    <property type="match status" value="1"/>
</dbReference>
<evidence type="ECO:0000313" key="6">
    <source>
        <dbReference type="Proteomes" id="UP000030762"/>
    </source>
</evidence>
<keyword evidence="3" id="KW-0472">Membrane</keyword>
<dbReference type="RefSeq" id="XP_008612002.1">
    <property type="nucleotide sequence ID" value="XM_008613780.1"/>
</dbReference>
<dbReference type="Pfam" id="PF05023">
    <property type="entry name" value="Phytochelatin"/>
    <property type="match status" value="1"/>
</dbReference>
<dbReference type="SUPFAM" id="SSF54001">
    <property type="entry name" value="Cysteine proteinases"/>
    <property type="match status" value="1"/>
</dbReference>
<reference evidence="5 6" key="1">
    <citation type="submission" date="2012-04" db="EMBL/GenBank/DDBJ databases">
        <title>The Genome Sequence of Saprolegnia declina VS20.</title>
        <authorList>
            <consortium name="The Broad Institute Genome Sequencing Platform"/>
            <person name="Russ C."/>
            <person name="Nusbaum C."/>
            <person name="Tyler B."/>
            <person name="van West P."/>
            <person name="Dieguez-Uribeondo J."/>
            <person name="de Bruijn I."/>
            <person name="Tripathy S."/>
            <person name="Jiang R."/>
            <person name="Young S.K."/>
            <person name="Zeng Q."/>
            <person name="Gargeya S."/>
            <person name="Fitzgerald M."/>
            <person name="Haas B."/>
            <person name="Abouelleil A."/>
            <person name="Alvarado L."/>
            <person name="Arachchi H.M."/>
            <person name="Berlin A."/>
            <person name="Chapman S.B."/>
            <person name="Goldberg J."/>
            <person name="Griggs A."/>
            <person name="Gujja S."/>
            <person name="Hansen M."/>
            <person name="Howarth C."/>
            <person name="Imamovic A."/>
            <person name="Larimer J."/>
            <person name="McCowen C."/>
            <person name="Montmayeur A."/>
            <person name="Murphy C."/>
            <person name="Neiman D."/>
            <person name="Pearson M."/>
            <person name="Priest M."/>
            <person name="Roberts A."/>
            <person name="Saif S."/>
            <person name="Shea T."/>
            <person name="Sisk P."/>
            <person name="Sykes S."/>
            <person name="Wortman J."/>
            <person name="Nusbaum C."/>
            <person name="Birren B."/>
        </authorList>
    </citation>
    <scope>NUCLEOTIDE SEQUENCE [LARGE SCALE GENOMIC DNA]</scope>
    <source>
        <strain evidence="5 6">VS20</strain>
    </source>
</reference>
<proteinExistence type="predicted"/>
<dbReference type="OrthoDB" id="46281at2759"/>
<dbReference type="GO" id="GO:0010038">
    <property type="term" value="P:response to metal ion"/>
    <property type="evidence" value="ECO:0007669"/>
    <property type="project" value="InterPro"/>
</dbReference>
<dbReference type="VEuPathDB" id="FungiDB:SDRG_07920"/>
<evidence type="ECO:0000313" key="5">
    <source>
        <dbReference type="EMBL" id="EQC34596.1"/>
    </source>
</evidence>
<keyword evidence="3" id="KW-1133">Transmembrane helix</keyword>
<evidence type="ECO:0000256" key="3">
    <source>
        <dbReference type="SAM" id="Phobius"/>
    </source>
</evidence>
<dbReference type="EMBL" id="JH767154">
    <property type="protein sequence ID" value="EQC34596.1"/>
    <property type="molecule type" value="Genomic_DNA"/>
</dbReference>
<dbReference type="InterPro" id="IPR038765">
    <property type="entry name" value="Papain-like_cys_pep_sf"/>
</dbReference>
<feature type="transmembrane region" description="Helical" evidence="3">
    <location>
        <begin position="43"/>
        <end position="62"/>
    </location>
</feature>